<keyword evidence="3" id="KW-0813">Transport</keyword>
<keyword evidence="4" id="KW-0539">Nucleus</keyword>
<accession>A0A1E3HPM5</accession>
<comment type="similarity">
    <text evidence="2">Belongs to the NUP186/NUP192/NUP205 family.</text>
</comment>
<comment type="caution">
    <text evidence="5">The sequence shown here is derived from an EMBL/GenBank/DDBJ whole genome shotgun (WGS) entry which is preliminary data.</text>
</comment>
<evidence type="ECO:0000256" key="4">
    <source>
        <dbReference type="ARBA" id="ARBA00023242"/>
    </source>
</evidence>
<evidence type="ECO:0000256" key="2">
    <source>
        <dbReference type="ARBA" id="ARBA00005892"/>
    </source>
</evidence>
<protein>
    <recommendedName>
        <fullName evidence="7">Nuclear pore complex protein Nup205</fullName>
    </recommendedName>
</protein>
<sequence length="1946" mass="213353">MSSLTLLDWDPTTFALLQQQLTRVISQPTTSALRKLWALLEGAEPWLLNLTRLPPKNDKDKEYIEKNALELPSGTTIRVTGDLLTTTNTISDALSLSQLYSAVLALQAESHRYQYPSRSTPEISIYLLHQWSLDLLVFLEQLFRVVISQSDELDTHFEPLKNFVENLLGSKTEQGTLIDNILSQLDVLHSKLSSLLSSQSPSGPTFELLQFRVQALRAEQNKLASILGVLAEGGRLGRGQVVRILKWLKKVDRADGVVGMVGASLMAAWKPLESMDASDGRYDVAEDWCHDIKFLKLASSLTLQEQWTIPRLREPIKLAWSLFYLSCLRHDPSVIQTGIDQHEIEGWLLDSVHNDALALLHAQVVYISGGEGAGEVDVLVQQGNASEVGNNDFLVEQVRGLVDILAGKKQFLRNLRNKEEDTGARRSQVAPPAAHYQNFLRLTGAVYKSLPPDSAVELWENSTFTSTVLDSRNGLPGTAFWEMLAAISTGPECSVLCYEKLKDTRLPWTSLFKFYQHYIEIMPHIYEPIKSTRAASLAPMVLEDVEVCTGWTKVLETVVRWSPAARAALLQSKPQPLGVLFEFLNCDNVPISLKATILQAITAFTKRTSDPSDDEIISQSLSSYEKITYLNPALDVRHLEPGRIPQPVGWLSRMEWAENEEGRYALSRAYVEYLTELVPSPGTVAKPAQVVPSGLRSKLVNTLRRGAYQVIDGVFLSLKTRRYARDSERWEVLDTLTAFLEKALLSFSMSELLSPSASASSAVRTIGPIAVELSEEPGFVILLRLLSDPAVFAVLASVLDSAAQEGLDGQGGKREEVVSRVLLRVLRVYHRVLEVQLVFAEVLLVILADSARNPTYPFKRPFGLQPLDNHILSHLSNITTIALLVADDDPAISYIATKLVATLSASPVFNRTDIFQGEYAGAVNRLAGILDASDDSIRISQAFVRKLDVEGDAVEDQEVVEDEALHGDVKKVEGELGMVTRSVILDILVEGTTQDVSSPNIAHFLLGYDFRHRDFALQSGGSSCLHVILRQLLDGAELCGPSGDGIIDRHPLLGAKSAELIYQLFSHPMTGRATMGYAMSVTGYSARQLASIPRRCVEWAGEEGPSGRAVYWDGSVNTTSDVLVAVLEFQRWIVSSASLEAFSYDGHGASAARIAEILFYGSAHDEDELDGEQPQTPPLLIDLLSSFDVRWEEPELENRQLEFFAGFGFDEFKRAGVEWWDLKGLEQGMKAWAKGLERQGAITPASAPAVQSEIIYVLQKLGGKNKETDVAIAKGNFALSWNELLKISLAMLFKHINPDEQQILLFSLLDQLLLRLLGADELSPGVGDVIAESVLVAMTQLVTVLGVFEGVNLPVELLGKILGRVVDGATRPGTTETARGNLYAAITQFLTLISPQNFSDSQSLAPSSFSVTDSTPSLLRTTLTVLAGKKERFIPTLCRDAMDDRDVWKTECYALLGGIVGLCQGERERFVLEPLMKGGYLPLVVRSVKEKEGALLECLGPEAENLHAYWVFESKLAFLLALASTRKGAEDLLDSGLFEILATCGFINVQIQASEEALDEVEAAEILARQHRVLGGVLGLVARVLASLHRGTRSGASQAIGFLNAHREAVLALIREPQQSLSTSSLEECRTVVSILALVVHKVSSDELHSLSSFGAFHMAVLATAAGMFDRTQWVEAVDEEPKLEGDILSLNQSLLSFLTSATSSLKSGSGNPVFITGVHRSHSSSVKYIASAPSVGTAVNLLGELVEKIQEVGGEWEVILERMEEGGDLDEADVEKLRNEYIGDSPLSDDLIKSAFISKTQTLFDMIESLLLLIWRHLLFYANDARSVLAPSAPQVRPDNLSITLSGSAFGASRSQELEGNRQGAGIVRMLERVGGSLSGVLLRVGDLEINPELRRLATSSSSPSIQGDAFFDMLVRRLKELVGGLVGDAPAREEGEEEGDALMF</sequence>
<evidence type="ECO:0000313" key="6">
    <source>
        <dbReference type="Proteomes" id="UP000094065"/>
    </source>
</evidence>
<dbReference type="InterPro" id="IPR021827">
    <property type="entry name" value="Nup186/Nup192/Nup205"/>
</dbReference>
<dbReference type="RefSeq" id="XP_018993356.1">
    <property type="nucleotide sequence ID" value="XM_019137920.1"/>
</dbReference>
<organism evidence="5 6">
    <name type="scientific">Cryptococcus amylolentus CBS 6039</name>
    <dbReference type="NCBI Taxonomy" id="1295533"/>
    <lineage>
        <taxon>Eukaryota</taxon>
        <taxon>Fungi</taxon>
        <taxon>Dikarya</taxon>
        <taxon>Basidiomycota</taxon>
        <taxon>Agaricomycotina</taxon>
        <taxon>Tremellomycetes</taxon>
        <taxon>Tremellales</taxon>
        <taxon>Cryptococcaceae</taxon>
        <taxon>Cryptococcus</taxon>
    </lineage>
</organism>
<dbReference type="PANTHER" id="PTHR31344:SF0">
    <property type="entry name" value="NUCLEAR PORE COMPLEX PROTEIN NUP205"/>
    <property type="match status" value="1"/>
</dbReference>
<dbReference type="Proteomes" id="UP000094065">
    <property type="component" value="Unassembled WGS sequence"/>
</dbReference>
<dbReference type="Pfam" id="PF11894">
    <property type="entry name" value="Nup192"/>
    <property type="match status" value="1"/>
</dbReference>
<dbReference type="STRING" id="1295533.A0A1E3HPM5"/>
<evidence type="ECO:0000313" key="5">
    <source>
        <dbReference type="EMBL" id="ODN78310.1"/>
    </source>
</evidence>
<evidence type="ECO:0000256" key="1">
    <source>
        <dbReference type="ARBA" id="ARBA00004123"/>
    </source>
</evidence>
<dbReference type="GO" id="GO:0044611">
    <property type="term" value="C:nuclear pore inner ring"/>
    <property type="evidence" value="ECO:0007669"/>
    <property type="project" value="TreeGrafter"/>
</dbReference>
<proteinExistence type="inferred from homology"/>
<dbReference type="PANTHER" id="PTHR31344">
    <property type="entry name" value="NUCLEAR PORE COMPLEX PROTEIN NUP205"/>
    <property type="match status" value="1"/>
</dbReference>
<dbReference type="GO" id="GO:0006999">
    <property type="term" value="P:nuclear pore organization"/>
    <property type="evidence" value="ECO:0007669"/>
    <property type="project" value="TreeGrafter"/>
</dbReference>
<gene>
    <name evidence="5" type="ORF">L202_03954</name>
</gene>
<name>A0A1E3HPM5_9TREE</name>
<dbReference type="GO" id="GO:0017056">
    <property type="term" value="F:structural constituent of nuclear pore"/>
    <property type="evidence" value="ECO:0007669"/>
    <property type="project" value="TreeGrafter"/>
</dbReference>
<evidence type="ECO:0000256" key="3">
    <source>
        <dbReference type="ARBA" id="ARBA00022448"/>
    </source>
</evidence>
<keyword evidence="6" id="KW-1185">Reference proteome</keyword>
<reference evidence="5 6" key="1">
    <citation type="submission" date="2016-06" db="EMBL/GenBank/DDBJ databases">
        <title>Evolution of pathogenesis and genome organization in the Tremellales.</title>
        <authorList>
            <person name="Cuomo C."/>
            <person name="Litvintseva A."/>
            <person name="Heitman J."/>
            <person name="Chen Y."/>
            <person name="Sun S."/>
            <person name="Springer D."/>
            <person name="Dromer F."/>
            <person name="Young S."/>
            <person name="Zeng Q."/>
            <person name="Chapman S."/>
            <person name="Gujja S."/>
            <person name="Saif S."/>
            <person name="Birren B."/>
        </authorList>
    </citation>
    <scope>NUCLEOTIDE SEQUENCE [LARGE SCALE GENOMIC DNA]</scope>
    <source>
        <strain evidence="5 6">CBS 6039</strain>
    </source>
</reference>
<dbReference type="GeneID" id="30155263"/>
<dbReference type="OrthoDB" id="2019644at2759"/>
<dbReference type="EMBL" id="AWGJ01000006">
    <property type="protein sequence ID" value="ODN78310.1"/>
    <property type="molecule type" value="Genomic_DNA"/>
</dbReference>
<comment type="subcellular location">
    <subcellularLocation>
        <location evidence="1">Nucleus</location>
    </subcellularLocation>
</comment>
<evidence type="ECO:0008006" key="7">
    <source>
        <dbReference type="Google" id="ProtNLM"/>
    </source>
</evidence>